<dbReference type="AlphaFoldDB" id="A0A0T5NRH6"/>
<evidence type="ECO:0000256" key="6">
    <source>
        <dbReference type="PIRNR" id="PIRNR002889"/>
    </source>
</evidence>
<evidence type="ECO:0000313" key="8">
    <source>
        <dbReference type="Proteomes" id="UP000051295"/>
    </source>
</evidence>
<name>A0A0T5NRH6_9RHOB</name>
<accession>A0A0T5NRH6</accession>
<evidence type="ECO:0000256" key="1">
    <source>
        <dbReference type="ARBA" id="ARBA00004117"/>
    </source>
</evidence>
<dbReference type="STRING" id="1641875.XM53_17215"/>
<keyword evidence="8" id="KW-1185">Reference proteome</keyword>
<organism evidence="7 8">
    <name type="scientific">Roseovarius atlanticus</name>
    <dbReference type="NCBI Taxonomy" id="1641875"/>
    <lineage>
        <taxon>Bacteria</taxon>
        <taxon>Pseudomonadati</taxon>
        <taxon>Pseudomonadota</taxon>
        <taxon>Alphaproteobacteria</taxon>
        <taxon>Rhodobacterales</taxon>
        <taxon>Roseobacteraceae</taxon>
        <taxon>Roseovarius</taxon>
    </lineage>
</organism>
<dbReference type="GO" id="GO:0030694">
    <property type="term" value="C:bacterial-type flagellum basal body, rod"/>
    <property type="evidence" value="ECO:0007669"/>
    <property type="project" value="InterPro"/>
</dbReference>
<proteinExistence type="inferred from homology"/>
<evidence type="ECO:0000313" key="7">
    <source>
        <dbReference type="EMBL" id="KRS11318.1"/>
    </source>
</evidence>
<keyword evidence="7" id="KW-0969">Cilium</keyword>
<protein>
    <recommendedName>
        <fullName evidence="3 6">Flagellar basal body rod protein FlgB</fullName>
    </recommendedName>
</protein>
<evidence type="ECO:0000256" key="2">
    <source>
        <dbReference type="ARBA" id="ARBA00009677"/>
    </source>
</evidence>
<dbReference type="GO" id="GO:0071973">
    <property type="term" value="P:bacterial-type flagellum-dependent cell motility"/>
    <property type="evidence" value="ECO:0007669"/>
    <property type="project" value="InterPro"/>
</dbReference>
<dbReference type="InterPro" id="IPR006300">
    <property type="entry name" value="FlgB"/>
</dbReference>
<comment type="subcellular location">
    <subcellularLocation>
        <location evidence="1 6">Bacterial flagellum basal body</location>
    </subcellularLocation>
</comment>
<evidence type="ECO:0000256" key="3">
    <source>
        <dbReference type="ARBA" id="ARBA00014376"/>
    </source>
</evidence>
<evidence type="ECO:0000256" key="5">
    <source>
        <dbReference type="ARBA" id="ARBA00024934"/>
    </source>
</evidence>
<evidence type="ECO:0000256" key="4">
    <source>
        <dbReference type="ARBA" id="ARBA00023143"/>
    </source>
</evidence>
<dbReference type="PATRIC" id="fig|1641875.4.peg.1944"/>
<comment type="caution">
    <text evidence="7">The sequence shown here is derived from an EMBL/GenBank/DDBJ whole genome shotgun (WGS) entry which is preliminary data.</text>
</comment>
<dbReference type="EMBL" id="LAXJ01000020">
    <property type="protein sequence ID" value="KRS11318.1"/>
    <property type="molecule type" value="Genomic_DNA"/>
</dbReference>
<comment type="subunit">
    <text evidence="6">The basal body constitutes a major portion of the flagellar organelle and consists of a number of rings mounted on a central rod.</text>
</comment>
<dbReference type="OrthoDB" id="9788334at2"/>
<comment type="function">
    <text evidence="5 6">Structural component of flagellum, the bacterial motility apparatus. Part of the rod structure of flagellar basal body.</text>
</comment>
<gene>
    <name evidence="7" type="ORF">XM53_17215</name>
</gene>
<dbReference type="PIRSF" id="PIRSF002889">
    <property type="entry name" value="Rod_FlgB"/>
    <property type="match status" value="1"/>
</dbReference>
<dbReference type="NCBIfam" id="TIGR01396">
    <property type="entry name" value="FlgB"/>
    <property type="match status" value="1"/>
</dbReference>
<reference evidence="7 8" key="1">
    <citation type="submission" date="2015-04" db="EMBL/GenBank/DDBJ databases">
        <title>The draft genome sequence of Roseovarius sp.R12b.</title>
        <authorList>
            <person name="Li G."/>
            <person name="Lai Q."/>
            <person name="Shao Z."/>
            <person name="Yan P."/>
        </authorList>
    </citation>
    <scope>NUCLEOTIDE SEQUENCE [LARGE SCALE GENOMIC DNA]</scope>
    <source>
        <strain evidence="7 8">R12B</strain>
    </source>
</reference>
<dbReference type="Proteomes" id="UP000051295">
    <property type="component" value="Unassembled WGS sequence"/>
</dbReference>
<sequence length="128" mass="14071">MFENLEVFRMAHAMAKHAGARQTVIARNMANADTPDYVARDIAPFQAELETKTPAFAQAATRARHLNGAAQTGGYEVFERGDAMADPNGNAVSVESEMLHAVDTKRQHDRAVTIYKSALTILRTAVRR</sequence>
<keyword evidence="4 6" id="KW-0975">Bacterial flagellum</keyword>
<keyword evidence="7" id="KW-0282">Flagellum</keyword>
<comment type="similarity">
    <text evidence="2 6">Belongs to the flagella basal body rod proteins family.</text>
</comment>
<dbReference type="NCBIfam" id="NF009270">
    <property type="entry name" value="PRK12627.1"/>
    <property type="match status" value="1"/>
</dbReference>
<keyword evidence="7" id="KW-0966">Cell projection</keyword>